<organism evidence="1 2">
    <name type="scientific">Natronococcus amylolyticus DSM 10524</name>
    <dbReference type="NCBI Taxonomy" id="1227497"/>
    <lineage>
        <taxon>Archaea</taxon>
        <taxon>Methanobacteriati</taxon>
        <taxon>Methanobacteriota</taxon>
        <taxon>Stenosarchaea group</taxon>
        <taxon>Halobacteria</taxon>
        <taxon>Halobacteriales</taxon>
        <taxon>Natrialbaceae</taxon>
        <taxon>Natronococcus</taxon>
    </lineage>
</organism>
<reference evidence="1 2" key="1">
    <citation type="journal article" date="2014" name="PLoS Genet.">
        <title>Phylogenetically driven sequencing of extremely halophilic archaea reveals strategies for static and dynamic osmo-response.</title>
        <authorList>
            <person name="Becker E.A."/>
            <person name="Seitzer P.M."/>
            <person name="Tritt A."/>
            <person name="Larsen D."/>
            <person name="Krusor M."/>
            <person name="Yao A.I."/>
            <person name="Wu D."/>
            <person name="Madern D."/>
            <person name="Eisen J.A."/>
            <person name="Darling A.E."/>
            <person name="Facciotti M.T."/>
        </authorList>
    </citation>
    <scope>NUCLEOTIDE SEQUENCE [LARGE SCALE GENOMIC DNA]</scope>
    <source>
        <strain evidence="1 2">DSM 10524</strain>
    </source>
</reference>
<name>L9XDD2_9EURY</name>
<evidence type="ECO:0008006" key="3">
    <source>
        <dbReference type="Google" id="ProtNLM"/>
    </source>
</evidence>
<accession>L9XDD2</accession>
<gene>
    <name evidence="1" type="ORF">C491_05131</name>
</gene>
<dbReference type="EMBL" id="AOIB01000014">
    <property type="protein sequence ID" value="ELY59724.1"/>
    <property type="molecule type" value="Genomic_DNA"/>
</dbReference>
<dbReference type="STRING" id="1227497.C491_05131"/>
<dbReference type="eggNOG" id="arCOG13182">
    <property type="taxonomic scope" value="Archaea"/>
</dbReference>
<proteinExistence type="predicted"/>
<evidence type="ECO:0000313" key="2">
    <source>
        <dbReference type="Proteomes" id="UP000011688"/>
    </source>
</evidence>
<evidence type="ECO:0000313" key="1">
    <source>
        <dbReference type="EMBL" id="ELY59724.1"/>
    </source>
</evidence>
<protein>
    <recommendedName>
        <fullName evidence="3">Small CPxCG-related zinc finger protein</fullName>
    </recommendedName>
</protein>
<comment type="caution">
    <text evidence="1">The sequence shown here is derived from an EMBL/GenBank/DDBJ whole genome shotgun (WGS) entry which is preliminary data.</text>
</comment>
<keyword evidence="2" id="KW-1185">Reference proteome</keyword>
<dbReference type="AlphaFoldDB" id="L9XDD2"/>
<dbReference type="Proteomes" id="UP000011688">
    <property type="component" value="Unassembled WGS sequence"/>
</dbReference>
<sequence length="41" mass="4496">MLKPPHHGARQCPECETTLSNVQGLETCPACRWIASSASER</sequence>